<evidence type="ECO:0000313" key="3">
    <source>
        <dbReference type="Proteomes" id="UP000015104"/>
    </source>
</evidence>
<dbReference type="EnsemblMetazoa" id="tetur05g09495.1">
    <property type="protein sequence ID" value="tetur05g09495.1"/>
    <property type="gene ID" value="tetur05g09495"/>
</dbReference>
<name>A0A158P4L9_TETUR</name>
<protein>
    <submittedName>
        <fullName evidence="2">Uncharacterized protein</fullName>
    </submittedName>
</protein>
<keyword evidence="3" id="KW-1185">Reference proteome</keyword>
<reference evidence="3" key="1">
    <citation type="submission" date="2011-08" db="EMBL/GenBank/DDBJ databases">
        <authorList>
            <person name="Rombauts S."/>
        </authorList>
    </citation>
    <scope>NUCLEOTIDE SEQUENCE</scope>
    <source>
        <strain evidence="3">London</strain>
    </source>
</reference>
<sequence>MIQRKTYCPKDSDFNDYFANQIGSGFGDIRIVRGPRYQRGYGFGSFIARLALPIIKALGKEALDKGVSIGKRVVQDPQIQQAFKEGVKDFAHKGLAKIKKSVASQQGRGRKRLYKRKRLTKSKSTRKVKKRSLKRVCKRKTTRKKAKKHKDIFS</sequence>
<accession>A0A158P4L9</accession>
<organism evidence="2 3">
    <name type="scientific">Tetranychus urticae</name>
    <name type="common">Two-spotted spider mite</name>
    <dbReference type="NCBI Taxonomy" id="32264"/>
    <lineage>
        <taxon>Eukaryota</taxon>
        <taxon>Metazoa</taxon>
        <taxon>Ecdysozoa</taxon>
        <taxon>Arthropoda</taxon>
        <taxon>Chelicerata</taxon>
        <taxon>Arachnida</taxon>
        <taxon>Acari</taxon>
        <taxon>Acariformes</taxon>
        <taxon>Trombidiformes</taxon>
        <taxon>Prostigmata</taxon>
        <taxon>Eleutherengona</taxon>
        <taxon>Raphignathae</taxon>
        <taxon>Tetranychoidea</taxon>
        <taxon>Tetranychidae</taxon>
        <taxon>Tetranychus</taxon>
    </lineage>
</organism>
<dbReference type="AlphaFoldDB" id="A0A158P4L9"/>
<proteinExistence type="predicted"/>
<dbReference type="EMBL" id="CAEY01001562">
    <property type="status" value="NOT_ANNOTATED_CDS"/>
    <property type="molecule type" value="Genomic_DNA"/>
</dbReference>
<evidence type="ECO:0000313" key="2">
    <source>
        <dbReference type="EnsemblMetazoa" id="tetur05g09495.1"/>
    </source>
</evidence>
<evidence type="ECO:0000256" key="1">
    <source>
        <dbReference type="SAM" id="MobiDB-lite"/>
    </source>
</evidence>
<feature type="compositionally biased region" description="Basic residues" evidence="1">
    <location>
        <begin position="108"/>
        <end position="154"/>
    </location>
</feature>
<dbReference type="Proteomes" id="UP000015104">
    <property type="component" value="Unassembled WGS sequence"/>
</dbReference>
<feature type="region of interest" description="Disordered" evidence="1">
    <location>
        <begin position="101"/>
        <end position="154"/>
    </location>
</feature>
<reference evidence="2" key="2">
    <citation type="submission" date="2016-04" db="UniProtKB">
        <authorList>
            <consortium name="EnsemblMetazoa"/>
        </authorList>
    </citation>
    <scope>IDENTIFICATION</scope>
</reference>